<feature type="transmembrane region" description="Helical" evidence="2">
    <location>
        <begin position="57"/>
        <end position="78"/>
    </location>
</feature>
<keyword evidence="4" id="KW-1185">Reference proteome</keyword>
<sequence>MPGDKVNRVKSIRKWLEKAEKSYSSHKELSGELNLIMARAEMNRLDEVHDWTRKKKWIIRCAAMVMAVIVFAGSSFMYDRMQAESGSSAPPASGGQMSTTVPEAAVSNPNENLISEKEVTRAAADAQPPQTEVSEPPRKRAEKVKTTVSSKTVQKQENRKKAAEQPVEKPVRPAPVMSEKEIQSVVGEAGRALRGQ</sequence>
<feature type="compositionally biased region" description="Basic and acidic residues" evidence="1">
    <location>
        <begin position="154"/>
        <end position="171"/>
    </location>
</feature>
<proteinExistence type="predicted"/>
<dbReference type="RefSeq" id="WP_091364740.1">
    <property type="nucleotide sequence ID" value="NZ_FMXA01000014.1"/>
</dbReference>
<feature type="region of interest" description="Disordered" evidence="1">
    <location>
        <begin position="119"/>
        <end position="196"/>
    </location>
</feature>
<gene>
    <name evidence="3" type="ORF">SAMN02910343_01160</name>
</gene>
<dbReference type="OrthoDB" id="1629525at2"/>
<name>A0A1G5W668_9FIRM</name>
<reference evidence="3 4" key="1">
    <citation type="submission" date="2016-10" db="EMBL/GenBank/DDBJ databases">
        <authorList>
            <person name="de Groot N.N."/>
        </authorList>
    </citation>
    <scope>NUCLEOTIDE SEQUENCE [LARGE SCALE GENOMIC DNA]</scope>
    <source>
        <strain evidence="3 4">DSM 15230</strain>
    </source>
</reference>
<protein>
    <recommendedName>
        <fullName evidence="5">Preprotein translocase subunit SecG</fullName>
    </recommendedName>
</protein>
<keyword evidence="2" id="KW-0472">Membrane</keyword>
<dbReference type="GeneID" id="87756176"/>
<dbReference type="Proteomes" id="UP000199689">
    <property type="component" value="Unassembled WGS sequence"/>
</dbReference>
<evidence type="ECO:0000256" key="1">
    <source>
        <dbReference type="SAM" id="MobiDB-lite"/>
    </source>
</evidence>
<evidence type="ECO:0008006" key="5">
    <source>
        <dbReference type="Google" id="ProtNLM"/>
    </source>
</evidence>
<evidence type="ECO:0000256" key="2">
    <source>
        <dbReference type="SAM" id="Phobius"/>
    </source>
</evidence>
<keyword evidence="2" id="KW-0812">Transmembrane</keyword>
<dbReference type="AlphaFoldDB" id="A0A1G5W668"/>
<accession>A0A1G5W668</accession>
<dbReference type="STRING" id="209880.SAMN02910343_01160"/>
<feature type="compositionally biased region" description="Basic and acidic residues" evidence="1">
    <location>
        <begin position="135"/>
        <end position="145"/>
    </location>
</feature>
<keyword evidence="2" id="KW-1133">Transmembrane helix</keyword>
<organism evidence="3 4">
    <name type="scientific">Allisonella histaminiformans</name>
    <dbReference type="NCBI Taxonomy" id="209880"/>
    <lineage>
        <taxon>Bacteria</taxon>
        <taxon>Bacillati</taxon>
        <taxon>Bacillota</taxon>
        <taxon>Negativicutes</taxon>
        <taxon>Veillonellales</taxon>
        <taxon>Veillonellaceae</taxon>
        <taxon>Allisonella</taxon>
    </lineage>
</organism>
<evidence type="ECO:0000313" key="3">
    <source>
        <dbReference type="EMBL" id="SDA53591.1"/>
    </source>
</evidence>
<dbReference type="EMBL" id="FMXA01000014">
    <property type="protein sequence ID" value="SDA53591.1"/>
    <property type="molecule type" value="Genomic_DNA"/>
</dbReference>
<evidence type="ECO:0000313" key="4">
    <source>
        <dbReference type="Proteomes" id="UP000199689"/>
    </source>
</evidence>